<dbReference type="GO" id="GO:0005929">
    <property type="term" value="C:cilium"/>
    <property type="evidence" value="ECO:0007669"/>
    <property type="project" value="UniProtKB-SubCell"/>
</dbReference>
<dbReference type="EMBL" id="BRXY01000057">
    <property type="protein sequence ID" value="GMH59247.1"/>
    <property type="molecule type" value="Genomic_DNA"/>
</dbReference>
<evidence type="ECO:0000256" key="4">
    <source>
        <dbReference type="SAM" id="Coils"/>
    </source>
</evidence>
<feature type="region of interest" description="Disordered" evidence="5">
    <location>
        <begin position="158"/>
        <end position="205"/>
    </location>
</feature>
<keyword evidence="2" id="KW-0969">Cilium</keyword>
<keyword evidence="7" id="KW-1185">Reference proteome</keyword>
<gene>
    <name evidence="6" type="ORF">TrST_g13047</name>
</gene>
<feature type="coiled-coil region" evidence="4">
    <location>
        <begin position="289"/>
        <end position="320"/>
    </location>
</feature>
<name>A0A9W6ZRP3_9STRA</name>
<accession>A0A9W6ZRP3</accession>
<keyword evidence="4" id="KW-0175">Coiled coil</keyword>
<comment type="subcellular location">
    <subcellularLocation>
        <location evidence="1">Cell projection</location>
        <location evidence="1">Cilium</location>
    </subcellularLocation>
</comment>
<evidence type="ECO:0000313" key="6">
    <source>
        <dbReference type="EMBL" id="GMH59247.1"/>
    </source>
</evidence>
<feature type="coiled-coil region" evidence="4">
    <location>
        <begin position="83"/>
        <end position="117"/>
    </location>
</feature>
<sequence>MSAQAMLAKRRALEDQTYHNTLKLKEDFKLSALADWEVKTTKTIQRKQIELRAKQLAKEEADDLGSRRSALKSLYSSEMSSWKIALANQAETLSERKERIRARAHLLKSQRENERQQFVKSMYDKQWRDACDDARTLDSNAVVEKLVRDRKAAVNYREGDGKAKAAEEAREQAKVWKKQMDELDAKERADQKKRHDKNAANREGLDEQCRILNGKKKELKDRNLEDEKRDLINWKAEEEAERKKQQDLLEAAYARGTATKNFNLANMGKDKIKKTRERQQDLLLLQYAMEKEQSEIRAELGKKEAEKQESQKYRKFLEEQMIKEAEDTKDIDEHRKKESEKIWIKRDMDKKAQDDARAHLMNEVDLGRREQIRLHMEKEEDDRKYYLEQVALDKMEWDRQEAVEQDKLARIKSGVVHNNTVLKAQIALREKNRMIEEQQKFLLNKQMDYMEKKHQARLKEQAGFVRDYHPRKHTNWYT</sequence>
<evidence type="ECO:0000256" key="1">
    <source>
        <dbReference type="ARBA" id="ARBA00004138"/>
    </source>
</evidence>
<reference evidence="7" key="1">
    <citation type="journal article" date="2023" name="Commun. Biol.">
        <title>Genome analysis of Parmales, the sister group of diatoms, reveals the evolutionary specialization of diatoms from phago-mixotrophs to photoautotrophs.</title>
        <authorList>
            <person name="Ban H."/>
            <person name="Sato S."/>
            <person name="Yoshikawa S."/>
            <person name="Yamada K."/>
            <person name="Nakamura Y."/>
            <person name="Ichinomiya M."/>
            <person name="Sato N."/>
            <person name="Blanc-Mathieu R."/>
            <person name="Endo H."/>
            <person name="Kuwata A."/>
            <person name="Ogata H."/>
        </authorList>
    </citation>
    <scope>NUCLEOTIDE SEQUENCE [LARGE SCALE GENOMIC DNA]</scope>
    <source>
        <strain evidence="7">NIES 3701</strain>
    </source>
</reference>
<dbReference type="PANTHER" id="PTHR31183">
    <property type="entry name" value="TRICHOPLEIN KERATIN FILAMENT-BINDING PROTEIN FAMILY MEMBER"/>
    <property type="match status" value="1"/>
</dbReference>
<dbReference type="OrthoDB" id="75950at2759"/>
<organism evidence="6 7">
    <name type="scientific">Triparma strigata</name>
    <dbReference type="NCBI Taxonomy" id="1606541"/>
    <lineage>
        <taxon>Eukaryota</taxon>
        <taxon>Sar</taxon>
        <taxon>Stramenopiles</taxon>
        <taxon>Ochrophyta</taxon>
        <taxon>Bolidophyceae</taxon>
        <taxon>Parmales</taxon>
        <taxon>Triparmaceae</taxon>
        <taxon>Triparma</taxon>
    </lineage>
</organism>
<evidence type="ECO:0000256" key="2">
    <source>
        <dbReference type="ARBA" id="ARBA00023069"/>
    </source>
</evidence>
<dbReference type="InterPro" id="IPR043596">
    <property type="entry name" value="CFAP53/TCHP"/>
</dbReference>
<evidence type="ECO:0008006" key="8">
    <source>
        <dbReference type="Google" id="ProtNLM"/>
    </source>
</evidence>
<dbReference type="PANTHER" id="PTHR31183:SF1">
    <property type="entry name" value="CILIA- AND FLAGELLA-ASSOCIATED PROTEIN 53"/>
    <property type="match status" value="1"/>
</dbReference>
<protein>
    <recommendedName>
        <fullName evidence="8">Trichohyalin-plectin-homology domain-containing protein</fullName>
    </recommendedName>
</protein>
<evidence type="ECO:0000256" key="3">
    <source>
        <dbReference type="ARBA" id="ARBA00023273"/>
    </source>
</evidence>
<comment type="caution">
    <text evidence="6">The sequence shown here is derived from an EMBL/GenBank/DDBJ whole genome shotgun (WGS) entry which is preliminary data.</text>
</comment>
<feature type="compositionally biased region" description="Basic and acidic residues" evidence="5">
    <location>
        <begin position="158"/>
        <end position="190"/>
    </location>
</feature>
<evidence type="ECO:0000313" key="7">
    <source>
        <dbReference type="Proteomes" id="UP001165085"/>
    </source>
</evidence>
<evidence type="ECO:0000256" key="5">
    <source>
        <dbReference type="SAM" id="MobiDB-lite"/>
    </source>
</evidence>
<proteinExistence type="predicted"/>
<keyword evidence="3" id="KW-0966">Cell projection</keyword>
<dbReference type="Proteomes" id="UP001165085">
    <property type="component" value="Unassembled WGS sequence"/>
</dbReference>
<dbReference type="AlphaFoldDB" id="A0A9W6ZRP3"/>